<evidence type="ECO:0000313" key="3">
    <source>
        <dbReference type="EMBL" id="KAA0017781.1"/>
    </source>
</evidence>
<evidence type="ECO:0000256" key="1">
    <source>
        <dbReference type="SAM" id="MobiDB-lite"/>
    </source>
</evidence>
<dbReference type="EMBL" id="VTPX01000006">
    <property type="protein sequence ID" value="KAA0017781.1"/>
    <property type="molecule type" value="Genomic_DNA"/>
</dbReference>
<dbReference type="AlphaFoldDB" id="A0A640WDE0"/>
<evidence type="ECO:0000313" key="4">
    <source>
        <dbReference type="Proteomes" id="UP000466024"/>
    </source>
</evidence>
<dbReference type="Pfam" id="PF06649">
    <property type="entry name" value="DUF1161"/>
    <property type="match status" value="1"/>
</dbReference>
<feature type="chain" id="PRO_5024946351" evidence="2">
    <location>
        <begin position="27"/>
        <end position="177"/>
    </location>
</feature>
<feature type="compositionally biased region" description="Polar residues" evidence="1">
    <location>
        <begin position="119"/>
        <end position="133"/>
    </location>
</feature>
<protein>
    <submittedName>
        <fullName evidence="3">DUF1161 domain-containing protein</fullName>
    </submittedName>
</protein>
<name>A0A640WDE0_9GAMM</name>
<feature type="signal peptide" evidence="2">
    <location>
        <begin position="1"/>
        <end position="26"/>
    </location>
</feature>
<accession>A0A640WDE0</accession>
<evidence type="ECO:0000256" key="2">
    <source>
        <dbReference type="SAM" id="SignalP"/>
    </source>
</evidence>
<organism evidence="3 4">
    <name type="scientific">Salinicola corii</name>
    <dbReference type="NCBI Taxonomy" id="2606937"/>
    <lineage>
        <taxon>Bacteria</taxon>
        <taxon>Pseudomonadati</taxon>
        <taxon>Pseudomonadota</taxon>
        <taxon>Gammaproteobacteria</taxon>
        <taxon>Oceanospirillales</taxon>
        <taxon>Halomonadaceae</taxon>
        <taxon>Salinicola</taxon>
    </lineage>
</organism>
<dbReference type="InterPro" id="IPR010595">
    <property type="entry name" value="DUF1161"/>
</dbReference>
<keyword evidence="2" id="KW-0732">Signal</keyword>
<gene>
    <name evidence="3" type="ORF">F0A16_11930</name>
</gene>
<reference evidence="3 4" key="1">
    <citation type="submission" date="2019-08" db="EMBL/GenBank/DDBJ databases">
        <title>Bioinformatics analysis of the strain L3 and L5.</title>
        <authorList>
            <person name="Li X."/>
        </authorList>
    </citation>
    <scope>NUCLEOTIDE SEQUENCE [LARGE SCALE GENOMIC DNA]</scope>
    <source>
        <strain evidence="3 4">L3</strain>
    </source>
</reference>
<feature type="region of interest" description="Disordered" evidence="1">
    <location>
        <begin position="107"/>
        <end position="177"/>
    </location>
</feature>
<dbReference type="RefSeq" id="WP_149435632.1">
    <property type="nucleotide sequence ID" value="NZ_VTPX01000006.1"/>
</dbReference>
<proteinExistence type="predicted"/>
<comment type="caution">
    <text evidence="3">The sequence shown here is derived from an EMBL/GenBank/DDBJ whole genome shotgun (WGS) entry which is preliminary data.</text>
</comment>
<dbReference type="Proteomes" id="UP000466024">
    <property type="component" value="Unassembled WGS sequence"/>
</dbReference>
<keyword evidence="4" id="KW-1185">Reference proteome</keyword>
<sequence>MRVLTWKHAMIAALSGAGLASSLTWAQMQPGDSPFDNQPETRLACERLKAQIDQTIRDNGARHFLLEIVDNAQVEGDVVREGEAFAGAEVVGSCDGGTRKVVYSRDGATEMSSMRPAAESSTPVESSSPNMTKSPEGGDGSSVPETAPVPPESSGEEAVPTQDTQAGNAAQEPEASP</sequence>